<reference evidence="1 2" key="2">
    <citation type="submission" date="2018-11" db="EMBL/GenBank/DDBJ databases">
        <authorList>
            <consortium name="Pathogen Informatics"/>
        </authorList>
    </citation>
    <scope>NUCLEOTIDE SEQUENCE [LARGE SCALE GENOMIC DNA]</scope>
    <source>
        <strain evidence="1 2">Egypt</strain>
    </source>
</reference>
<evidence type="ECO:0000313" key="1">
    <source>
        <dbReference type="EMBL" id="VDP87797.1"/>
    </source>
</evidence>
<gene>
    <name evidence="1" type="ORF">ECPE_LOCUS10901</name>
</gene>
<sequence>MYKHDEVSSLSNSIWAEIRRVNSLYAPALLDKQGSRETWQAFMPIFGINSSHRASAAVNIYGLNRSFINTETALTALPNGYEINMTDPVASVAPVDIYENSARLNHHKSCGPGGVSAVVLKECDTFLSSALSNVLVQIDHGFTLLFNDRRSGALTGPGKP</sequence>
<organism evidence="3">
    <name type="scientific">Echinostoma caproni</name>
    <dbReference type="NCBI Taxonomy" id="27848"/>
    <lineage>
        <taxon>Eukaryota</taxon>
        <taxon>Metazoa</taxon>
        <taxon>Spiralia</taxon>
        <taxon>Lophotrochozoa</taxon>
        <taxon>Platyhelminthes</taxon>
        <taxon>Trematoda</taxon>
        <taxon>Digenea</taxon>
        <taxon>Plagiorchiida</taxon>
        <taxon>Echinostomata</taxon>
        <taxon>Echinostomatoidea</taxon>
        <taxon>Echinostomatidae</taxon>
        <taxon>Echinostoma</taxon>
    </lineage>
</organism>
<dbReference type="Proteomes" id="UP000272942">
    <property type="component" value="Unassembled WGS sequence"/>
</dbReference>
<dbReference type="AlphaFoldDB" id="A0A183AVB6"/>
<evidence type="ECO:0000313" key="2">
    <source>
        <dbReference type="Proteomes" id="UP000272942"/>
    </source>
</evidence>
<reference evidence="3" key="1">
    <citation type="submission" date="2016-06" db="UniProtKB">
        <authorList>
            <consortium name="WormBaseParasite"/>
        </authorList>
    </citation>
    <scope>IDENTIFICATION</scope>
</reference>
<keyword evidence="2" id="KW-1185">Reference proteome</keyword>
<protein>
    <submittedName>
        <fullName evidence="3">Pili assembly chaperone</fullName>
    </submittedName>
</protein>
<accession>A0A183AVB6</accession>
<dbReference type="WBParaSite" id="ECPE_0001093501-mRNA-1">
    <property type="protein sequence ID" value="ECPE_0001093501-mRNA-1"/>
    <property type="gene ID" value="ECPE_0001093501"/>
</dbReference>
<dbReference type="EMBL" id="UZAN01049880">
    <property type="protein sequence ID" value="VDP87797.1"/>
    <property type="molecule type" value="Genomic_DNA"/>
</dbReference>
<evidence type="ECO:0000313" key="3">
    <source>
        <dbReference type="WBParaSite" id="ECPE_0001093501-mRNA-1"/>
    </source>
</evidence>
<proteinExistence type="predicted"/>
<name>A0A183AVB6_9TREM</name>